<dbReference type="InterPro" id="IPR007728">
    <property type="entry name" value="Pre-SET_dom"/>
</dbReference>
<sequence length="255" mass="28574">MQYNHTVREELLQKLNPGCKCEGSCIDKHVCACIARSQGCNYDVADNSLLQLQSPRSTSYRPVFECNSRCSCRRETCRNRVVQIRCHDTSAIIPCTTGSKGVGAVASRSIREAEFVCVYYGQYMIPHVDNARARAAEQLARWNHVYVMVVNEFVNSSRLPAFTTVVDGAYNVTDSPTSLNPTCCFNHSCEPNMTIMPIRVDTMMPVLALFTLRDIRPHEELTYNYFEKSGEIVQEAGKECLCGTSSCVGHLPFCI</sequence>
<evidence type="ECO:0000256" key="1">
    <source>
        <dbReference type="ARBA" id="ARBA00004286"/>
    </source>
</evidence>
<feature type="domain" description="Pre-SET" evidence="9">
    <location>
        <begin position="17"/>
        <end position="85"/>
    </location>
</feature>
<dbReference type="PANTHER" id="PTHR46223">
    <property type="entry name" value="HISTONE-LYSINE N-METHYLTRANSFERASE SUV39H"/>
    <property type="match status" value="1"/>
</dbReference>
<dbReference type="Pfam" id="PF00856">
    <property type="entry name" value="SET"/>
    <property type="match status" value="1"/>
</dbReference>
<dbReference type="SUPFAM" id="SSF82199">
    <property type="entry name" value="SET domain"/>
    <property type="match status" value="1"/>
</dbReference>
<keyword evidence="4" id="KW-0808">Transferase</keyword>
<organism evidence="11">
    <name type="scientific">Mesocestoides corti</name>
    <name type="common">Flatworm</name>
    <dbReference type="NCBI Taxonomy" id="53468"/>
    <lineage>
        <taxon>Eukaryota</taxon>
        <taxon>Metazoa</taxon>
        <taxon>Spiralia</taxon>
        <taxon>Lophotrochozoa</taxon>
        <taxon>Platyhelminthes</taxon>
        <taxon>Cestoda</taxon>
        <taxon>Eucestoda</taxon>
        <taxon>Cyclophyllidea</taxon>
        <taxon>Mesocestoididae</taxon>
        <taxon>Mesocestoides</taxon>
    </lineage>
</organism>
<evidence type="ECO:0000259" key="10">
    <source>
        <dbReference type="PROSITE" id="PS50868"/>
    </source>
</evidence>
<dbReference type="PROSITE" id="PS50280">
    <property type="entry name" value="SET"/>
    <property type="match status" value="1"/>
</dbReference>
<evidence type="ECO:0000313" key="11">
    <source>
        <dbReference type="WBParaSite" id="MCU_014443-RA"/>
    </source>
</evidence>
<dbReference type="InterPro" id="IPR001214">
    <property type="entry name" value="SET_dom"/>
</dbReference>
<evidence type="ECO:0000259" key="8">
    <source>
        <dbReference type="PROSITE" id="PS50280"/>
    </source>
</evidence>
<protein>
    <submittedName>
        <fullName evidence="11">Histone-lysine N-methyltransferase SETMAR</fullName>
    </submittedName>
</protein>
<evidence type="ECO:0000256" key="5">
    <source>
        <dbReference type="ARBA" id="ARBA00022691"/>
    </source>
</evidence>
<keyword evidence="6" id="KW-0479">Metal-binding</keyword>
<dbReference type="AlphaFoldDB" id="A0A5K3G1Z5"/>
<dbReference type="Gene3D" id="2.170.270.10">
    <property type="entry name" value="SET domain"/>
    <property type="match status" value="1"/>
</dbReference>
<dbReference type="SMART" id="SM00317">
    <property type="entry name" value="SET"/>
    <property type="match status" value="1"/>
</dbReference>
<reference evidence="11" key="1">
    <citation type="submission" date="2019-11" db="UniProtKB">
        <authorList>
            <consortium name="WormBaseParasite"/>
        </authorList>
    </citation>
    <scope>IDENTIFICATION</scope>
</reference>
<evidence type="ECO:0000259" key="9">
    <source>
        <dbReference type="PROSITE" id="PS50867"/>
    </source>
</evidence>
<dbReference type="GO" id="GO:0042054">
    <property type="term" value="F:histone methyltransferase activity"/>
    <property type="evidence" value="ECO:0007669"/>
    <property type="project" value="InterPro"/>
</dbReference>
<keyword evidence="2" id="KW-0158">Chromosome</keyword>
<evidence type="ECO:0000256" key="3">
    <source>
        <dbReference type="ARBA" id="ARBA00022603"/>
    </source>
</evidence>
<dbReference type="Pfam" id="PF05033">
    <property type="entry name" value="Pre-SET"/>
    <property type="match status" value="1"/>
</dbReference>
<accession>A0A5K3G1Z5</accession>
<dbReference type="GO" id="GO:0032259">
    <property type="term" value="P:methylation"/>
    <property type="evidence" value="ECO:0007669"/>
    <property type="project" value="UniProtKB-KW"/>
</dbReference>
<dbReference type="PANTHER" id="PTHR46223:SF3">
    <property type="entry name" value="HISTONE-LYSINE N-METHYLTRANSFERASE SET-23"/>
    <property type="match status" value="1"/>
</dbReference>
<keyword evidence="7" id="KW-0862">Zinc</keyword>
<keyword evidence="5" id="KW-0949">S-adenosyl-L-methionine</keyword>
<feature type="domain" description="Post-SET" evidence="10">
    <location>
        <begin position="236"/>
        <end position="252"/>
    </location>
</feature>
<evidence type="ECO:0000256" key="4">
    <source>
        <dbReference type="ARBA" id="ARBA00022679"/>
    </source>
</evidence>
<dbReference type="WBParaSite" id="MCU_014443-RA">
    <property type="protein sequence ID" value="MCU_014443-RA"/>
    <property type="gene ID" value="MCU_014443"/>
</dbReference>
<proteinExistence type="predicted"/>
<dbReference type="InterPro" id="IPR046341">
    <property type="entry name" value="SET_dom_sf"/>
</dbReference>
<dbReference type="GO" id="GO:0008270">
    <property type="term" value="F:zinc ion binding"/>
    <property type="evidence" value="ECO:0007669"/>
    <property type="project" value="InterPro"/>
</dbReference>
<keyword evidence="3" id="KW-0489">Methyltransferase</keyword>
<dbReference type="InterPro" id="IPR050973">
    <property type="entry name" value="H3K9_Histone-Lys_N-MTase"/>
</dbReference>
<dbReference type="PROSITE" id="PS50868">
    <property type="entry name" value="POST_SET"/>
    <property type="match status" value="1"/>
</dbReference>
<evidence type="ECO:0000256" key="2">
    <source>
        <dbReference type="ARBA" id="ARBA00022454"/>
    </source>
</evidence>
<dbReference type="GO" id="GO:0005694">
    <property type="term" value="C:chromosome"/>
    <property type="evidence" value="ECO:0007669"/>
    <property type="project" value="UniProtKB-SubCell"/>
</dbReference>
<dbReference type="InterPro" id="IPR003616">
    <property type="entry name" value="Post-SET_dom"/>
</dbReference>
<comment type="subcellular location">
    <subcellularLocation>
        <location evidence="1">Chromosome</location>
    </subcellularLocation>
</comment>
<evidence type="ECO:0000256" key="6">
    <source>
        <dbReference type="ARBA" id="ARBA00022723"/>
    </source>
</evidence>
<name>A0A5K3G1Z5_MESCO</name>
<evidence type="ECO:0000256" key="7">
    <source>
        <dbReference type="ARBA" id="ARBA00022833"/>
    </source>
</evidence>
<dbReference type="GO" id="GO:0005634">
    <property type="term" value="C:nucleus"/>
    <property type="evidence" value="ECO:0007669"/>
    <property type="project" value="InterPro"/>
</dbReference>
<dbReference type="PROSITE" id="PS50867">
    <property type="entry name" value="PRE_SET"/>
    <property type="match status" value="1"/>
</dbReference>
<feature type="domain" description="SET" evidence="8">
    <location>
        <begin position="90"/>
        <end position="226"/>
    </location>
</feature>